<dbReference type="Proteomes" id="UP000266673">
    <property type="component" value="Unassembled WGS sequence"/>
</dbReference>
<dbReference type="AlphaFoldDB" id="A0A397UED1"/>
<keyword evidence="2" id="KW-1185">Reference proteome</keyword>
<protein>
    <submittedName>
        <fullName evidence="1">Uncharacterized protein</fullName>
    </submittedName>
</protein>
<gene>
    <name evidence="1" type="ORF">C2G38_2211129</name>
</gene>
<organism evidence="1 2">
    <name type="scientific">Gigaspora rosea</name>
    <dbReference type="NCBI Taxonomy" id="44941"/>
    <lineage>
        <taxon>Eukaryota</taxon>
        <taxon>Fungi</taxon>
        <taxon>Fungi incertae sedis</taxon>
        <taxon>Mucoromycota</taxon>
        <taxon>Glomeromycotina</taxon>
        <taxon>Glomeromycetes</taxon>
        <taxon>Diversisporales</taxon>
        <taxon>Gigasporaceae</taxon>
        <taxon>Gigaspora</taxon>
    </lineage>
</organism>
<evidence type="ECO:0000313" key="1">
    <source>
        <dbReference type="EMBL" id="RIB08642.1"/>
    </source>
</evidence>
<sequence>MNSFVKGETLENKMKVKFVNVNLEFRRPRQAPGDGSIDYFGGHREFTILTQIKNYIQPGSIGPKYILKIPLKGPDHPDIFLF</sequence>
<reference evidence="1 2" key="1">
    <citation type="submission" date="2018-06" db="EMBL/GenBank/DDBJ databases">
        <title>Comparative genomics reveals the genomic features of Rhizophagus irregularis, R. cerebriforme, R. diaphanum and Gigaspora rosea, and their symbiotic lifestyle signature.</title>
        <authorList>
            <person name="Morin E."/>
            <person name="San Clemente H."/>
            <person name="Chen E.C.H."/>
            <person name="De La Providencia I."/>
            <person name="Hainaut M."/>
            <person name="Kuo A."/>
            <person name="Kohler A."/>
            <person name="Murat C."/>
            <person name="Tang N."/>
            <person name="Roy S."/>
            <person name="Loubradou J."/>
            <person name="Henrissat B."/>
            <person name="Grigoriev I.V."/>
            <person name="Corradi N."/>
            <person name="Roux C."/>
            <person name="Martin F.M."/>
        </authorList>
    </citation>
    <scope>NUCLEOTIDE SEQUENCE [LARGE SCALE GENOMIC DNA]</scope>
    <source>
        <strain evidence="1 2">DAOM 194757</strain>
    </source>
</reference>
<comment type="caution">
    <text evidence="1">The sequence shown here is derived from an EMBL/GenBank/DDBJ whole genome shotgun (WGS) entry which is preliminary data.</text>
</comment>
<evidence type="ECO:0000313" key="2">
    <source>
        <dbReference type="Proteomes" id="UP000266673"/>
    </source>
</evidence>
<accession>A0A397UED1</accession>
<dbReference type="EMBL" id="QKWP01001482">
    <property type="protein sequence ID" value="RIB08642.1"/>
    <property type="molecule type" value="Genomic_DNA"/>
</dbReference>
<name>A0A397UED1_9GLOM</name>
<proteinExistence type="predicted"/>